<keyword evidence="1" id="KW-0812">Transmembrane</keyword>
<dbReference type="AlphaFoldDB" id="B4W061"/>
<evidence type="ECO:0000313" key="3">
    <source>
        <dbReference type="Proteomes" id="UP000003835"/>
    </source>
</evidence>
<gene>
    <name evidence="2" type="ORF">MC7420_3479</name>
</gene>
<reference evidence="2 3" key="1">
    <citation type="submission" date="2008-07" db="EMBL/GenBank/DDBJ databases">
        <authorList>
            <person name="Tandeau de Marsac N."/>
            <person name="Ferriera S."/>
            <person name="Johnson J."/>
            <person name="Kravitz S."/>
            <person name="Beeson K."/>
            <person name="Sutton G."/>
            <person name="Rogers Y.-H."/>
            <person name="Friedman R."/>
            <person name="Frazier M."/>
            <person name="Venter J.C."/>
        </authorList>
    </citation>
    <scope>NUCLEOTIDE SEQUENCE [LARGE SCALE GENOMIC DNA]</scope>
    <source>
        <strain evidence="2 3">PCC 7420</strain>
    </source>
</reference>
<dbReference type="STRING" id="118168.MC7420_3479"/>
<proteinExistence type="predicted"/>
<protein>
    <submittedName>
        <fullName evidence="2">Uncharacterized protein</fullName>
    </submittedName>
</protein>
<accession>B4W061</accession>
<name>B4W061_9CYAN</name>
<keyword evidence="3" id="KW-1185">Reference proteome</keyword>
<organism evidence="2 3">
    <name type="scientific">Coleofasciculus chthonoplastes PCC 7420</name>
    <dbReference type="NCBI Taxonomy" id="118168"/>
    <lineage>
        <taxon>Bacteria</taxon>
        <taxon>Bacillati</taxon>
        <taxon>Cyanobacteriota</taxon>
        <taxon>Cyanophyceae</taxon>
        <taxon>Coleofasciculales</taxon>
        <taxon>Coleofasciculaceae</taxon>
        <taxon>Coleofasciculus</taxon>
    </lineage>
</organism>
<feature type="transmembrane region" description="Helical" evidence="1">
    <location>
        <begin position="22"/>
        <end position="39"/>
    </location>
</feature>
<keyword evidence="1" id="KW-0472">Membrane</keyword>
<evidence type="ECO:0000256" key="1">
    <source>
        <dbReference type="SAM" id="Phobius"/>
    </source>
</evidence>
<sequence>MLYQVLLNTHTWVETKQMAEMYYWYGIISAVISVLSFTAKTIH</sequence>
<dbReference type="Proteomes" id="UP000003835">
    <property type="component" value="Unassembled WGS sequence"/>
</dbReference>
<dbReference type="EMBL" id="DS989864">
    <property type="protein sequence ID" value="EDX72407.1"/>
    <property type="molecule type" value="Genomic_DNA"/>
</dbReference>
<evidence type="ECO:0000313" key="2">
    <source>
        <dbReference type="EMBL" id="EDX72407.1"/>
    </source>
</evidence>
<dbReference type="HOGENOM" id="CLU_3232161_0_0_3"/>
<keyword evidence="1" id="KW-1133">Transmembrane helix</keyword>